<dbReference type="InterPro" id="IPR003660">
    <property type="entry name" value="HAMP_dom"/>
</dbReference>
<keyword evidence="5" id="KW-0597">Phosphoprotein</keyword>
<protein>
    <recommendedName>
        <fullName evidence="3">histidine kinase</fullName>
        <ecNumber evidence="3">2.7.13.3</ecNumber>
    </recommendedName>
</protein>
<dbReference type="EMBL" id="FOUI01000001">
    <property type="protein sequence ID" value="SFM16614.1"/>
    <property type="molecule type" value="Genomic_DNA"/>
</dbReference>
<comment type="catalytic activity">
    <reaction evidence="1">
        <text>ATP + protein L-histidine = ADP + protein N-phospho-L-histidine.</text>
        <dbReference type="EC" id="2.7.13.3"/>
    </reaction>
</comment>
<evidence type="ECO:0000256" key="5">
    <source>
        <dbReference type="ARBA" id="ARBA00022553"/>
    </source>
</evidence>
<evidence type="ECO:0000256" key="3">
    <source>
        <dbReference type="ARBA" id="ARBA00012438"/>
    </source>
</evidence>
<dbReference type="SUPFAM" id="SSF47384">
    <property type="entry name" value="Homodimeric domain of signal transducing histidine kinase"/>
    <property type="match status" value="1"/>
</dbReference>
<dbReference type="STRING" id="1720063.SAMN05216217_101418"/>
<dbReference type="CDD" id="cd00082">
    <property type="entry name" value="HisKA"/>
    <property type="match status" value="1"/>
</dbReference>
<dbReference type="SUPFAM" id="SSF55874">
    <property type="entry name" value="ATPase domain of HSP90 chaperone/DNA topoisomerase II/histidine kinase"/>
    <property type="match status" value="1"/>
</dbReference>
<dbReference type="Gene3D" id="6.10.340.10">
    <property type="match status" value="1"/>
</dbReference>
<feature type="domain" description="Histidine kinase" evidence="11">
    <location>
        <begin position="315"/>
        <end position="526"/>
    </location>
</feature>
<dbReference type="Gene3D" id="3.30.565.10">
    <property type="entry name" value="Histidine kinase-like ATPase, C-terminal domain"/>
    <property type="match status" value="1"/>
</dbReference>
<evidence type="ECO:0000256" key="4">
    <source>
        <dbReference type="ARBA" id="ARBA00022475"/>
    </source>
</evidence>
<keyword evidence="14" id="KW-1185">Reference proteome</keyword>
<evidence type="ECO:0000256" key="8">
    <source>
        <dbReference type="ARBA" id="ARBA00022777"/>
    </source>
</evidence>
<organism evidence="13 14">
    <name type="scientific">Halopseudomonas yangmingensis</name>
    <dbReference type="NCBI Taxonomy" id="1720063"/>
    <lineage>
        <taxon>Bacteria</taxon>
        <taxon>Pseudomonadati</taxon>
        <taxon>Pseudomonadota</taxon>
        <taxon>Gammaproteobacteria</taxon>
        <taxon>Pseudomonadales</taxon>
        <taxon>Pseudomonadaceae</taxon>
        <taxon>Halopseudomonas</taxon>
    </lineage>
</organism>
<evidence type="ECO:0000259" key="12">
    <source>
        <dbReference type="PROSITE" id="PS50885"/>
    </source>
</evidence>
<keyword evidence="10" id="KW-0472">Membrane</keyword>
<dbReference type="PROSITE" id="PS50885">
    <property type="entry name" value="HAMP"/>
    <property type="match status" value="1"/>
</dbReference>
<dbReference type="Proteomes" id="UP000243629">
    <property type="component" value="Unassembled WGS sequence"/>
</dbReference>
<feature type="domain" description="HAMP" evidence="12">
    <location>
        <begin position="255"/>
        <end position="307"/>
    </location>
</feature>
<dbReference type="EC" id="2.7.13.3" evidence="3"/>
<dbReference type="AlphaFoldDB" id="A0A1I4NM55"/>
<keyword evidence="10" id="KW-0812">Transmembrane</keyword>
<dbReference type="SMART" id="SM00388">
    <property type="entry name" value="HisKA"/>
    <property type="match status" value="1"/>
</dbReference>
<keyword evidence="4" id="KW-1003">Cell membrane</keyword>
<dbReference type="OrthoDB" id="9804645at2"/>
<dbReference type="Pfam" id="PF00672">
    <property type="entry name" value="HAMP"/>
    <property type="match status" value="1"/>
</dbReference>
<proteinExistence type="predicted"/>
<dbReference type="SMART" id="SM00387">
    <property type="entry name" value="HATPase_c"/>
    <property type="match status" value="1"/>
</dbReference>
<dbReference type="InterPro" id="IPR050980">
    <property type="entry name" value="2C_sensor_his_kinase"/>
</dbReference>
<dbReference type="InterPro" id="IPR036097">
    <property type="entry name" value="HisK_dim/P_sf"/>
</dbReference>
<dbReference type="InterPro" id="IPR003661">
    <property type="entry name" value="HisK_dim/P_dom"/>
</dbReference>
<dbReference type="Pfam" id="PF00512">
    <property type="entry name" value="HisKA"/>
    <property type="match status" value="1"/>
</dbReference>
<dbReference type="SUPFAM" id="SSF158472">
    <property type="entry name" value="HAMP domain-like"/>
    <property type="match status" value="1"/>
</dbReference>
<dbReference type="RefSeq" id="WP_093471956.1">
    <property type="nucleotide sequence ID" value="NZ_FOUI01000001.1"/>
</dbReference>
<dbReference type="PRINTS" id="PR00344">
    <property type="entry name" value="BCTRLSENSOR"/>
</dbReference>
<dbReference type="InterPro" id="IPR003594">
    <property type="entry name" value="HATPase_dom"/>
</dbReference>
<dbReference type="PANTHER" id="PTHR44936">
    <property type="entry name" value="SENSOR PROTEIN CREC"/>
    <property type="match status" value="1"/>
</dbReference>
<dbReference type="InterPro" id="IPR005467">
    <property type="entry name" value="His_kinase_dom"/>
</dbReference>
<dbReference type="GO" id="GO:0000155">
    <property type="term" value="F:phosphorelay sensor kinase activity"/>
    <property type="evidence" value="ECO:0007669"/>
    <property type="project" value="InterPro"/>
</dbReference>
<evidence type="ECO:0000256" key="9">
    <source>
        <dbReference type="ARBA" id="ARBA00022840"/>
    </source>
</evidence>
<dbReference type="CDD" id="cd06225">
    <property type="entry name" value="HAMP"/>
    <property type="match status" value="1"/>
</dbReference>
<keyword evidence="8 13" id="KW-0418">Kinase</keyword>
<dbReference type="InterPro" id="IPR004358">
    <property type="entry name" value="Sig_transdc_His_kin-like_C"/>
</dbReference>
<dbReference type="Pfam" id="PF02518">
    <property type="entry name" value="HATPase_c"/>
    <property type="match status" value="1"/>
</dbReference>
<evidence type="ECO:0000313" key="13">
    <source>
        <dbReference type="EMBL" id="SFM16614.1"/>
    </source>
</evidence>
<sequence>MNSIFLRIYGGILLVLVGVSLLALLGVQMVNGLRIEQYREQIAHGTFRLMADNLAPLERAQRSKMLALWTRLVGVPLELRYLPTLGLESSVASRLQRGQVLVRPAGQDAVNVFVMADNSAELVLTANIQQISEQLGRATLFLIADELVRHPESQMPTQLAALARDKAFGYPLRLFDMAEVDLDVEQRRRLEESDTVLTLGPDSQSLLLFMKIPDTRWVLGLGPLHQMSEYPPSLLLPTVLLALTLIGLLIYLLVRQLEQRLRGLERVAVDIARGNLDARADVAGADSVGQLATSFNDMASHLQGLMAIQREMISAVSHELRTPIARLRFGLEMLECADSSSDRQRFARGMDSDLSDLDGLVDEILTYARLEQGAPAMRMQAVNLRKLAETLADEMQPLRADLQLLIQIPDIWVDAEPRYLQRAIANLVGNAMRHASARLAVSAELLDGQCQLRIEDDGPGIPEQQRARIFTPFLRLDDSRTRASGGYGLGLAIVRRIAFWHRGQVWVEESATLGGACFVLALPQRQQ</sequence>
<comment type="subcellular location">
    <subcellularLocation>
        <location evidence="2">Cell membrane</location>
        <topology evidence="2">Multi-pass membrane protein</topology>
    </subcellularLocation>
</comment>
<evidence type="ECO:0000313" key="14">
    <source>
        <dbReference type="Proteomes" id="UP000243629"/>
    </source>
</evidence>
<gene>
    <name evidence="13" type="ORF">SAMN05216217_101418</name>
</gene>
<dbReference type="GO" id="GO:0005524">
    <property type="term" value="F:ATP binding"/>
    <property type="evidence" value="ECO:0007669"/>
    <property type="project" value="UniProtKB-KW"/>
</dbReference>
<reference evidence="14" key="1">
    <citation type="submission" date="2016-10" db="EMBL/GenBank/DDBJ databases">
        <authorList>
            <person name="Varghese N."/>
            <person name="Submissions S."/>
        </authorList>
    </citation>
    <scope>NUCLEOTIDE SEQUENCE [LARGE SCALE GENOMIC DNA]</scope>
    <source>
        <strain evidence="14">DSM 24213</strain>
    </source>
</reference>
<evidence type="ECO:0000256" key="7">
    <source>
        <dbReference type="ARBA" id="ARBA00022741"/>
    </source>
</evidence>
<keyword evidence="7" id="KW-0547">Nucleotide-binding</keyword>
<evidence type="ECO:0000256" key="10">
    <source>
        <dbReference type="SAM" id="Phobius"/>
    </source>
</evidence>
<keyword evidence="6" id="KW-0808">Transferase</keyword>
<feature type="transmembrane region" description="Helical" evidence="10">
    <location>
        <begin position="234"/>
        <end position="254"/>
    </location>
</feature>
<dbReference type="Gene3D" id="1.10.287.130">
    <property type="match status" value="1"/>
</dbReference>
<name>A0A1I4NM55_9GAMM</name>
<evidence type="ECO:0000256" key="2">
    <source>
        <dbReference type="ARBA" id="ARBA00004651"/>
    </source>
</evidence>
<evidence type="ECO:0000259" key="11">
    <source>
        <dbReference type="PROSITE" id="PS50109"/>
    </source>
</evidence>
<dbReference type="InterPro" id="IPR036890">
    <property type="entry name" value="HATPase_C_sf"/>
</dbReference>
<evidence type="ECO:0000256" key="1">
    <source>
        <dbReference type="ARBA" id="ARBA00000085"/>
    </source>
</evidence>
<dbReference type="PANTHER" id="PTHR44936:SF10">
    <property type="entry name" value="SENSOR PROTEIN RSTB"/>
    <property type="match status" value="1"/>
</dbReference>
<accession>A0A1I4NM55</accession>
<dbReference type="GO" id="GO:0005886">
    <property type="term" value="C:plasma membrane"/>
    <property type="evidence" value="ECO:0007669"/>
    <property type="project" value="UniProtKB-SubCell"/>
</dbReference>
<evidence type="ECO:0000256" key="6">
    <source>
        <dbReference type="ARBA" id="ARBA00022679"/>
    </source>
</evidence>
<dbReference type="PROSITE" id="PS50109">
    <property type="entry name" value="HIS_KIN"/>
    <property type="match status" value="1"/>
</dbReference>
<keyword evidence="9" id="KW-0067">ATP-binding</keyword>
<keyword evidence="10" id="KW-1133">Transmembrane helix</keyword>
<dbReference type="SMART" id="SM00304">
    <property type="entry name" value="HAMP"/>
    <property type="match status" value="1"/>
</dbReference>